<dbReference type="SUPFAM" id="SSF56112">
    <property type="entry name" value="Protein kinase-like (PK-like)"/>
    <property type="match status" value="1"/>
</dbReference>
<feature type="domain" description="Protein kinase" evidence="3">
    <location>
        <begin position="69"/>
        <end position="369"/>
    </location>
</feature>
<dbReference type="Proteomes" id="UP001188597">
    <property type="component" value="Unassembled WGS sequence"/>
</dbReference>
<dbReference type="InterPro" id="IPR001245">
    <property type="entry name" value="Ser-Thr/Tyr_kinase_cat_dom"/>
</dbReference>
<dbReference type="Pfam" id="PF07714">
    <property type="entry name" value="PK_Tyr_Ser-Thr"/>
    <property type="match status" value="1"/>
</dbReference>
<dbReference type="GO" id="GO:0004672">
    <property type="term" value="F:protein kinase activity"/>
    <property type="evidence" value="ECO:0007669"/>
    <property type="project" value="InterPro"/>
</dbReference>
<name>A0AA88W359_9ASTE</name>
<keyword evidence="5" id="KW-1185">Reference proteome</keyword>
<gene>
    <name evidence="4" type="ORF">RJ639_006096</name>
</gene>
<sequence length="400" mass="45144">MRHPEWGLGFLQRCERGKGFMRWGFLECGGRGKHGMGHPGVEQGSQEIMGDADILELTADKLRAYTNGFSQDNFLGNTQFGKLYRGKIPRASTEAEAQEVTVKIWQDPTFYLVDENDKKSRLADELHFLKHPSVKTRGNLVKLIGYSRKGEPLGVVYDLNPLDTLHNLITKDDFSWLQRIKAALGFADLLAFLHGCNHIPFMVRNIDAEHIMIDQVCNPILLEVGMLSESFTGFHVIFLCFLVGFQPEFGMLNGGIFGDTTEIESGPWYILGSLGCVDVHLASVGKRVVDKVRGYETAVDVWAKKEYKPKKSFFKRKERFSLVHNSLQEESTYDISDGYKITELAMSCVEYFPGRRPTMQKVSEDLQALHVVQSNAEAIGIKPDVAAKKPKLGSRFSIRW</sequence>
<evidence type="ECO:0000256" key="2">
    <source>
        <dbReference type="ARBA" id="ARBA00022475"/>
    </source>
</evidence>
<keyword evidence="2" id="KW-1003">Cell membrane</keyword>
<dbReference type="GO" id="GO:0005524">
    <property type="term" value="F:ATP binding"/>
    <property type="evidence" value="ECO:0007669"/>
    <property type="project" value="InterPro"/>
</dbReference>
<dbReference type="EMBL" id="JAVXUP010001078">
    <property type="protein sequence ID" value="KAK3016265.1"/>
    <property type="molecule type" value="Genomic_DNA"/>
</dbReference>
<evidence type="ECO:0000313" key="4">
    <source>
        <dbReference type="EMBL" id="KAK3016265.1"/>
    </source>
</evidence>
<proteinExistence type="predicted"/>
<dbReference type="Gene3D" id="3.30.200.20">
    <property type="entry name" value="Phosphorylase Kinase, domain 1"/>
    <property type="match status" value="1"/>
</dbReference>
<dbReference type="InterPro" id="IPR050823">
    <property type="entry name" value="Plant_Ser_Thr_Prot_Kinase"/>
</dbReference>
<dbReference type="PANTHER" id="PTHR45621">
    <property type="entry name" value="OS01G0588500 PROTEIN-RELATED"/>
    <property type="match status" value="1"/>
</dbReference>
<comment type="caution">
    <text evidence="4">The sequence shown here is derived from an EMBL/GenBank/DDBJ whole genome shotgun (WGS) entry which is preliminary data.</text>
</comment>
<comment type="subcellular location">
    <subcellularLocation>
        <location evidence="1">Cell membrane</location>
    </subcellularLocation>
</comment>
<protein>
    <recommendedName>
        <fullName evidence="3">Protein kinase domain-containing protein</fullName>
    </recommendedName>
</protein>
<dbReference type="Gene3D" id="1.10.510.10">
    <property type="entry name" value="Transferase(Phosphotransferase) domain 1"/>
    <property type="match status" value="1"/>
</dbReference>
<evidence type="ECO:0000256" key="1">
    <source>
        <dbReference type="ARBA" id="ARBA00004236"/>
    </source>
</evidence>
<evidence type="ECO:0000259" key="3">
    <source>
        <dbReference type="PROSITE" id="PS50011"/>
    </source>
</evidence>
<dbReference type="InterPro" id="IPR011009">
    <property type="entry name" value="Kinase-like_dom_sf"/>
</dbReference>
<dbReference type="GO" id="GO:0005886">
    <property type="term" value="C:plasma membrane"/>
    <property type="evidence" value="ECO:0007669"/>
    <property type="project" value="UniProtKB-SubCell"/>
</dbReference>
<dbReference type="InterPro" id="IPR000719">
    <property type="entry name" value="Prot_kinase_dom"/>
</dbReference>
<accession>A0AA88W359</accession>
<dbReference type="AlphaFoldDB" id="A0AA88W359"/>
<organism evidence="4 5">
    <name type="scientific">Escallonia herrerae</name>
    <dbReference type="NCBI Taxonomy" id="1293975"/>
    <lineage>
        <taxon>Eukaryota</taxon>
        <taxon>Viridiplantae</taxon>
        <taxon>Streptophyta</taxon>
        <taxon>Embryophyta</taxon>
        <taxon>Tracheophyta</taxon>
        <taxon>Spermatophyta</taxon>
        <taxon>Magnoliopsida</taxon>
        <taxon>eudicotyledons</taxon>
        <taxon>Gunneridae</taxon>
        <taxon>Pentapetalae</taxon>
        <taxon>asterids</taxon>
        <taxon>campanulids</taxon>
        <taxon>Escalloniales</taxon>
        <taxon>Escalloniaceae</taxon>
        <taxon>Escallonia</taxon>
    </lineage>
</organism>
<evidence type="ECO:0000313" key="5">
    <source>
        <dbReference type="Proteomes" id="UP001188597"/>
    </source>
</evidence>
<dbReference type="PROSITE" id="PS50011">
    <property type="entry name" value="PROTEIN_KINASE_DOM"/>
    <property type="match status" value="1"/>
</dbReference>
<keyword evidence="2" id="KW-0472">Membrane</keyword>
<reference evidence="4" key="1">
    <citation type="submission" date="2022-12" db="EMBL/GenBank/DDBJ databases">
        <title>Draft genome assemblies for two species of Escallonia (Escalloniales).</title>
        <authorList>
            <person name="Chanderbali A."/>
            <person name="Dervinis C."/>
            <person name="Anghel I."/>
            <person name="Soltis D."/>
            <person name="Soltis P."/>
            <person name="Zapata F."/>
        </authorList>
    </citation>
    <scope>NUCLEOTIDE SEQUENCE</scope>
    <source>
        <strain evidence="4">UCBG64.0493</strain>
        <tissue evidence="4">Leaf</tissue>
    </source>
</reference>